<reference evidence="4 5" key="1">
    <citation type="submission" date="2014-04" db="EMBL/GenBank/DDBJ databases">
        <authorList>
            <consortium name="DOE Joint Genome Institute"/>
            <person name="Kuo A."/>
            <person name="Kohler A."/>
            <person name="Nagy L.G."/>
            <person name="Floudas D."/>
            <person name="Copeland A."/>
            <person name="Barry K.W."/>
            <person name="Cichocki N."/>
            <person name="Veneault-Fourrey C."/>
            <person name="LaButti K."/>
            <person name="Lindquist E.A."/>
            <person name="Lipzen A."/>
            <person name="Lundell T."/>
            <person name="Morin E."/>
            <person name="Murat C."/>
            <person name="Sun H."/>
            <person name="Tunlid A."/>
            <person name="Henrissat B."/>
            <person name="Grigoriev I.V."/>
            <person name="Hibbett D.S."/>
            <person name="Martin F."/>
            <person name="Nordberg H.P."/>
            <person name="Cantor M.N."/>
            <person name="Hua S.X."/>
        </authorList>
    </citation>
    <scope>NUCLEOTIDE SEQUENCE [LARGE SCALE GENOMIC DNA]</scope>
    <source>
        <strain evidence="4 5">LaAM-08-1</strain>
    </source>
</reference>
<protein>
    <recommendedName>
        <fullName evidence="3">NAD(P)-binding domain-containing protein</fullName>
    </recommendedName>
</protein>
<dbReference type="EMBL" id="KN838547">
    <property type="protein sequence ID" value="KIK07380.1"/>
    <property type="molecule type" value="Genomic_DNA"/>
</dbReference>
<comment type="similarity">
    <text evidence="1">Belongs to the avfA family.</text>
</comment>
<evidence type="ECO:0000313" key="4">
    <source>
        <dbReference type="EMBL" id="KIK07380.1"/>
    </source>
</evidence>
<gene>
    <name evidence="4" type="ORF">K443DRAFT_87312</name>
</gene>
<dbReference type="PANTHER" id="PTHR43355:SF2">
    <property type="entry name" value="FLAVIN REDUCTASE (NADPH)"/>
    <property type="match status" value="1"/>
</dbReference>
<dbReference type="InterPro" id="IPR036291">
    <property type="entry name" value="NAD(P)-bd_dom_sf"/>
</dbReference>
<accession>A0A0C9X5D3</accession>
<proteinExistence type="inferred from homology"/>
<feature type="chain" id="PRO_5002206205" description="NAD(P)-binding domain-containing protein" evidence="2">
    <location>
        <begin position="23"/>
        <end position="218"/>
    </location>
</feature>
<keyword evidence="2" id="KW-0732">Signal</keyword>
<reference evidence="5" key="2">
    <citation type="submission" date="2015-01" db="EMBL/GenBank/DDBJ databases">
        <title>Evolutionary Origins and Diversification of the Mycorrhizal Mutualists.</title>
        <authorList>
            <consortium name="DOE Joint Genome Institute"/>
            <consortium name="Mycorrhizal Genomics Consortium"/>
            <person name="Kohler A."/>
            <person name="Kuo A."/>
            <person name="Nagy L.G."/>
            <person name="Floudas D."/>
            <person name="Copeland A."/>
            <person name="Barry K.W."/>
            <person name="Cichocki N."/>
            <person name="Veneault-Fourrey C."/>
            <person name="LaButti K."/>
            <person name="Lindquist E.A."/>
            <person name="Lipzen A."/>
            <person name="Lundell T."/>
            <person name="Morin E."/>
            <person name="Murat C."/>
            <person name="Riley R."/>
            <person name="Ohm R."/>
            <person name="Sun H."/>
            <person name="Tunlid A."/>
            <person name="Henrissat B."/>
            <person name="Grigoriev I.V."/>
            <person name="Hibbett D.S."/>
            <person name="Martin F."/>
        </authorList>
    </citation>
    <scope>NUCLEOTIDE SEQUENCE [LARGE SCALE GENOMIC DNA]</scope>
    <source>
        <strain evidence="5">LaAM-08-1</strain>
    </source>
</reference>
<evidence type="ECO:0000313" key="5">
    <source>
        <dbReference type="Proteomes" id="UP000054477"/>
    </source>
</evidence>
<dbReference type="GO" id="GO:0016646">
    <property type="term" value="F:oxidoreductase activity, acting on the CH-NH group of donors, NAD or NADP as acceptor"/>
    <property type="evidence" value="ECO:0007669"/>
    <property type="project" value="TreeGrafter"/>
</dbReference>
<dbReference type="STRING" id="1095629.A0A0C9X5D3"/>
<dbReference type="Proteomes" id="UP000054477">
    <property type="component" value="Unassembled WGS sequence"/>
</dbReference>
<dbReference type="Gene3D" id="3.40.50.720">
    <property type="entry name" value="NAD(P)-binding Rossmann-like Domain"/>
    <property type="match status" value="1"/>
</dbReference>
<sequence length="218" mass="23566">MRFLILGATGPSGLLLVRQALAAYPQSVVVIYARSPEKLPADLAANPSVVVVKGQLEELDALENALQGVDVILSALGPGPWHPSNTPLAKGYSNLIDLMHKHNIKRLLCLGTASIKDEHDKFSLIFKSFVTSVSTLAHSAYKDVVAIGDIVRTKGEDLDWTIVRVPILTNAESRAVVGGYIGDGKVGVFLPRLAFAVFMVEEVEKREWVKKAPMISAP</sequence>
<evidence type="ECO:0000259" key="3">
    <source>
        <dbReference type="Pfam" id="PF13460"/>
    </source>
</evidence>
<evidence type="ECO:0000256" key="2">
    <source>
        <dbReference type="SAM" id="SignalP"/>
    </source>
</evidence>
<dbReference type="OrthoDB" id="10254221at2759"/>
<dbReference type="Pfam" id="PF13460">
    <property type="entry name" value="NAD_binding_10"/>
    <property type="match status" value="1"/>
</dbReference>
<dbReference type="HOGENOM" id="CLU_025711_4_3_1"/>
<dbReference type="AlphaFoldDB" id="A0A0C9X5D3"/>
<dbReference type="InterPro" id="IPR016040">
    <property type="entry name" value="NAD(P)-bd_dom"/>
</dbReference>
<name>A0A0C9X5D3_9AGAR</name>
<dbReference type="InterPro" id="IPR051606">
    <property type="entry name" value="Polyketide_Oxido-like"/>
</dbReference>
<organism evidence="4 5">
    <name type="scientific">Laccaria amethystina LaAM-08-1</name>
    <dbReference type="NCBI Taxonomy" id="1095629"/>
    <lineage>
        <taxon>Eukaryota</taxon>
        <taxon>Fungi</taxon>
        <taxon>Dikarya</taxon>
        <taxon>Basidiomycota</taxon>
        <taxon>Agaricomycotina</taxon>
        <taxon>Agaricomycetes</taxon>
        <taxon>Agaricomycetidae</taxon>
        <taxon>Agaricales</taxon>
        <taxon>Agaricineae</taxon>
        <taxon>Hydnangiaceae</taxon>
        <taxon>Laccaria</taxon>
    </lineage>
</organism>
<evidence type="ECO:0000256" key="1">
    <source>
        <dbReference type="ARBA" id="ARBA00038376"/>
    </source>
</evidence>
<feature type="domain" description="NAD(P)-binding" evidence="3">
    <location>
        <begin position="7"/>
        <end position="204"/>
    </location>
</feature>
<dbReference type="SUPFAM" id="SSF51735">
    <property type="entry name" value="NAD(P)-binding Rossmann-fold domains"/>
    <property type="match status" value="1"/>
</dbReference>
<feature type="signal peptide" evidence="2">
    <location>
        <begin position="1"/>
        <end position="22"/>
    </location>
</feature>
<dbReference type="PANTHER" id="PTHR43355">
    <property type="entry name" value="FLAVIN REDUCTASE (NADPH)"/>
    <property type="match status" value="1"/>
</dbReference>
<keyword evidence="5" id="KW-1185">Reference proteome</keyword>